<evidence type="ECO:0000256" key="1">
    <source>
        <dbReference type="ARBA" id="ARBA00007162"/>
    </source>
</evidence>
<dbReference type="SUPFAM" id="SSF53850">
    <property type="entry name" value="Periplasmic binding protein-like II"/>
    <property type="match status" value="1"/>
</dbReference>
<comment type="caution">
    <text evidence="3">The sequence shown here is derived from an EMBL/GenBank/DDBJ whole genome shotgun (WGS) entry which is preliminary data.</text>
</comment>
<dbReference type="InterPro" id="IPR005770">
    <property type="entry name" value="PhnD"/>
</dbReference>
<feature type="non-terminal residue" evidence="3">
    <location>
        <position position="299"/>
    </location>
</feature>
<sequence length="299" mass="33185">MLKQLTLFVLLFFYLGIVPAAGATPPYCSQEHIRIGVIPKKPMETLTREYQPLIQYLSEHLNLPVEMVHAESYESVIQALISGGIDIAWLGPAGYLMAYAQQPGIEAFASLTIEKGRFTPAGNYYYSILLVRSDSNIETVSQLRGKDVAFSEPSSTSGAILPRRVFSSLGNGNLERFFGSLIYTGSHDRSIDALLDKRVDAAFVASVRADDYVKKGKILEEQLTVLWKSAPLHYDPYVFSASICDSLKTQIKHLLLNSGQKLSRFLESQQALGWLFIIKGGRPVFIKLVFSTNRLNGGN</sequence>
<protein>
    <recommendedName>
        <fullName evidence="5">Phosphonate ABC transporter substrate-binding protein</fullName>
    </recommendedName>
</protein>
<accession>A0A3A1YZD3</accession>
<dbReference type="EMBL" id="NQYH01000002">
    <property type="protein sequence ID" value="RIY41844.1"/>
    <property type="molecule type" value="Genomic_DNA"/>
</dbReference>
<dbReference type="PANTHER" id="PTHR35841:SF1">
    <property type="entry name" value="PHOSPHONATES-BINDING PERIPLASMIC PROTEIN"/>
    <property type="match status" value="1"/>
</dbReference>
<dbReference type="OrthoDB" id="5318791at2"/>
<evidence type="ECO:0008006" key="5">
    <source>
        <dbReference type="Google" id="ProtNLM"/>
    </source>
</evidence>
<dbReference type="AlphaFoldDB" id="A0A3A1YZD3"/>
<dbReference type="Gene3D" id="3.40.190.10">
    <property type="entry name" value="Periplasmic binding protein-like II"/>
    <property type="match status" value="2"/>
</dbReference>
<reference evidence="3 4" key="1">
    <citation type="submission" date="2017-08" db="EMBL/GenBank/DDBJ databases">
        <title>Pusillimonas indicus sp. nov., a member of the family Alcaligenaceae isolated from surface seawater.</title>
        <authorList>
            <person name="Li J."/>
        </authorList>
    </citation>
    <scope>NUCLEOTIDE SEQUENCE [LARGE SCALE GENOMIC DNA]</scope>
    <source>
        <strain evidence="3 4">L52-1-41</strain>
    </source>
</reference>
<dbReference type="PANTHER" id="PTHR35841">
    <property type="entry name" value="PHOSPHONATES-BINDING PERIPLASMIC PROTEIN"/>
    <property type="match status" value="1"/>
</dbReference>
<keyword evidence="2" id="KW-0732">Signal</keyword>
<proteinExistence type="inferred from homology"/>
<evidence type="ECO:0000313" key="4">
    <source>
        <dbReference type="Proteomes" id="UP000266206"/>
    </source>
</evidence>
<dbReference type="CDD" id="cd01071">
    <property type="entry name" value="PBP2_PhnD_like"/>
    <property type="match status" value="1"/>
</dbReference>
<comment type="similarity">
    <text evidence="1">Belongs to the phosphate/phosphite/phosphonate binding protein family.</text>
</comment>
<dbReference type="Proteomes" id="UP000266206">
    <property type="component" value="Unassembled WGS sequence"/>
</dbReference>
<dbReference type="NCBIfam" id="TIGR01098">
    <property type="entry name" value="3A0109s03R"/>
    <property type="match status" value="1"/>
</dbReference>
<evidence type="ECO:0000313" key="3">
    <source>
        <dbReference type="EMBL" id="RIY41844.1"/>
    </source>
</evidence>
<dbReference type="GO" id="GO:0043190">
    <property type="term" value="C:ATP-binding cassette (ABC) transporter complex"/>
    <property type="evidence" value="ECO:0007669"/>
    <property type="project" value="InterPro"/>
</dbReference>
<evidence type="ECO:0000256" key="2">
    <source>
        <dbReference type="ARBA" id="ARBA00022729"/>
    </source>
</evidence>
<name>A0A3A1YZD3_9BURK</name>
<dbReference type="GO" id="GO:0055085">
    <property type="term" value="P:transmembrane transport"/>
    <property type="evidence" value="ECO:0007669"/>
    <property type="project" value="InterPro"/>
</dbReference>
<dbReference type="Pfam" id="PF12974">
    <property type="entry name" value="Phosphonate-bd"/>
    <property type="match status" value="1"/>
</dbReference>
<dbReference type="RefSeq" id="WP_147407118.1">
    <property type="nucleotide sequence ID" value="NZ_NQYH01000002.1"/>
</dbReference>
<gene>
    <name evidence="3" type="ORF">CJP73_05225</name>
</gene>
<organism evidence="3 4">
    <name type="scientific">Neopusillimonas maritima</name>
    <dbReference type="NCBI Taxonomy" id="2026239"/>
    <lineage>
        <taxon>Bacteria</taxon>
        <taxon>Pseudomonadati</taxon>
        <taxon>Pseudomonadota</taxon>
        <taxon>Betaproteobacteria</taxon>
        <taxon>Burkholderiales</taxon>
        <taxon>Alcaligenaceae</taxon>
        <taxon>Neopusillimonas</taxon>
    </lineage>
</organism>